<organism evidence="1 2">
    <name type="scientific">Pseudothauera lacus</name>
    <dbReference type="NCBI Taxonomy" id="2136175"/>
    <lineage>
        <taxon>Bacteria</taxon>
        <taxon>Pseudomonadati</taxon>
        <taxon>Pseudomonadota</taxon>
        <taxon>Betaproteobacteria</taxon>
        <taxon>Rhodocyclales</taxon>
        <taxon>Zoogloeaceae</taxon>
        <taxon>Pseudothauera</taxon>
    </lineage>
</organism>
<dbReference type="Proteomes" id="UP000241193">
    <property type="component" value="Unassembled WGS sequence"/>
</dbReference>
<keyword evidence="2" id="KW-1185">Reference proteome</keyword>
<dbReference type="RefSeq" id="WP_107493559.1">
    <property type="nucleotide sequence ID" value="NZ_PZKC01000007.1"/>
</dbReference>
<evidence type="ECO:0000313" key="1">
    <source>
        <dbReference type="EMBL" id="PTD96239.1"/>
    </source>
</evidence>
<protein>
    <submittedName>
        <fullName evidence="1">Uncharacterized protein</fullName>
    </submittedName>
</protein>
<dbReference type="EMBL" id="PZKC01000007">
    <property type="protein sequence ID" value="PTD96239.1"/>
    <property type="molecule type" value="Genomic_DNA"/>
</dbReference>
<dbReference type="AlphaFoldDB" id="A0A2T4IEN1"/>
<dbReference type="InterPro" id="IPR046897">
    <property type="entry name" value="ABC-3C_MC6"/>
</dbReference>
<dbReference type="Pfam" id="PF20293">
    <property type="entry name" value="MC6"/>
    <property type="match status" value="1"/>
</dbReference>
<dbReference type="OrthoDB" id="4555046at2"/>
<evidence type="ECO:0000313" key="2">
    <source>
        <dbReference type="Proteomes" id="UP000241193"/>
    </source>
</evidence>
<comment type="caution">
    <text evidence="1">The sequence shown here is derived from an EMBL/GenBank/DDBJ whole genome shotgun (WGS) entry which is preliminary data.</text>
</comment>
<reference evidence="1 2" key="2">
    <citation type="submission" date="2018-04" db="EMBL/GenBank/DDBJ databases">
        <title>Thauera lacus sp. nov., isolated from an saline lake in Inner Mongolia, China.</title>
        <authorList>
            <person name="Liang Q.-Y."/>
        </authorList>
    </citation>
    <scope>NUCLEOTIDE SEQUENCE [LARGE SCALE GENOMIC DNA]</scope>
    <source>
        <strain evidence="1 2">D20</strain>
    </source>
</reference>
<sequence>MILPSKHLPQDRALLTVGAHVLTFLAHPKTVSALWEELNRNDAGLAATPRRVTYDWFLLALDLLYALGTIELESGLVARRTA</sequence>
<proteinExistence type="predicted"/>
<accession>A0A2T4IEN1</accession>
<reference evidence="1 2" key="1">
    <citation type="submission" date="2018-03" db="EMBL/GenBank/DDBJ databases">
        <authorList>
            <person name="Keele B.F."/>
        </authorList>
    </citation>
    <scope>NUCLEOTIDE SEQUENCE [LARGE SCALE GENOMIC DNA]</scope>
    <source>
        <strain evidence="1 2">D20</strain>
    </source>
</reference>
<name>A0A2T4IEN1_9RHOO</name>
<gene>
    <name evidence="1" type="ORF">C8261_09970</name>
</gene>